<dbReference type="SUPFAM" id="SSF48425">
    <property type="entry name" value="Sec7 domain"/>
    <property type="match status" value="1"/>
</dbReference>
<dbReference type="GO" id="GO:0005085">
    <property type="term" value="F:guanyl-nucleotide exchange factor activity"/>
    <property type="evidence" value="ECO:0007669"/>
    <property type="project" value="InterPro"/>
</dbReference>
<dbReference type="PROSITE" id="PS50190">
    <property type="entry name" value="SEC7"/>
    <property type="match status" value="1"/>
</dbReference>
<dbReference type="InterPro" id="IPR001849">
    <property type="entry name" value="PH_domain"/>
</dbReference>
<dbReference type="InterPro" id="IPR011993">
    <property type="entry name" value="PH-like_dom_sf"/>
</dbReference>
<organism evidence="1 2">
    <name type="scientific">Lepeophtheirus salmonis</name>
    <name type="common">Salmon louse</name>
    <name type="synonym">Caligus salmonis</name>
    <dbReference type="NCBI Taxonomy" id="72036"/>
    <lineage>
        <taxon>Eukaryota</taxon>
        <taxon>Metazoa</taxon>
        <taxon>Ecdysozoa</taxon>
        <taxon>Arthropoda</taxon>
        <taxon>Crustacea</taxon>
        <taxon>Multicrustacea</taxon>
        <taxon>Hexanauplia</taxon>
        <taxon>Copepoda</taxon>
        <taxon>Siphonostomatoida</taxon>
        <taxon>Caligidae</taxon>
        <taxon>Lepeophtheirus</taxon>
    </lineage>
</organism>
<dbReference type="CDD" id="cd00171">
    <property type="entry name" value="Sec7"/>
    <property type="match status" value="1"/>
</dbReference>
<dbReference type="InterPro" id="IPR023394">
    <property type="entry name" value="Sec7_C_sf"/>
</dbReference>
<dbReference type="Proteomes" id="UP000675881">
    <property type="component" value="Chromosome 1"/>
</dbReference>
<dbReference type="Gene3D" id="1.10.220.20">
    <property type="match status" value="1"/>
</dbReference>
<dbReference type="FunFam" id="1.10.1000.11:FF:000002">
    <property type="entry name" value="Cytohesin 1"/>
    <property type="match status" value="1"/>
</dbReference>
<dbReference type="AlphaFoldDB" id="A0A7R8CBE7"/>
<dbReference type="SUPFAM" id="SSF50729">
    <property type="entry name" value="PH domain-like"/>
    <property type="match status" value="1"/>
</dbReference>
<dbReference type="Pfam" id="PF01369">
    <property type="entry name" value="Sec7"/>
    <property type="match status" value="1"/>
</dbReference>
<evidence type="ECO:0000313" key="1">
    <source>
        <dbReference type="EMBL" id="CAF2759890.1"/>
    </source>
</evidence>
<dbReference type="GO" id="GO:0032012">
    <property type="term" value="P:regulation of ARF protein signal transduction"/>
    <property type="evidence" value="ECO:0007669"/>
    <property type="project" value="InterPro"/>
</dbReference>
<keyword evidence="2" id="KW-1185">Reference proteome</keyword>
<dbReference type="InterPro" id="IPR035999">
    <property type="entry name" value="Sec7_dom_sf"/>
</dbReference>
<evidence type="ECO:0000313" key="2">
    <source>
        <dbReference type="Proteomes" id="UP000675881"/>
    </source>
</evidence>
<dbReference type="OrthoDB" id="430364at2759"/>
<dbReference type="InterPro" id="IPR000904">
    <property type="entry name" value="Sec7_dom"/>
</dbReference>
<protein>
    <submittedName>
        <fullName evidence="1">CYTH</fullName>
    </submittedName>
</protein>
<dbReference type="SMART" id="SM00233">
    <property type="entry name" value="PH"/>
    <property type="match status" value="1"/>
</dbReference>
<dbReference type="PROSITE" id="PS50003">
    <property type="entry name" value="PH_DOMAIN"/>
    <property type="match status" value="1"/>
</dbReference>
<dbReference type="EMBL" id="HG994580">
    <property type="protein sequence ID" value="CAF2759890.1"/>
    <property type="molecule type" value="Genomic_DNA"/>
</dbReference>
<dbReference type="FunFam" id="2.30.29.30:FF:000309">
    <property type="entry name" value="Uncharacterized protein, isoform B"/>
    <property type="match status" value="1"/>
</dbReference>
<dbReference type="PANTHER" id="PTHR10663:SF402">
    <property type="entry name" value="MIP16918P"/>
    <property type="match status" value="1"/>
</dbReference>
<dbReference type="Gene3D" id="2.30.29.30">
    <property type="entry name" value="Pleckstrin-homology domain (PH domain)/Phosphotyrosine-binding domain (PTB)"/>
    <property type="match status" value="1"/>
</dbReference>
<reference evidence="1" key="1">
    <citation type="submission" date="2021-02" db="EMBL/GenBank/DDBJ databases">
        <authorList>
            <person name="Bekaert M."/>
        </authorList>
    </citation>
    <scope>NUCLEOTIDE SEQUENCE</scope>
    <source>
        <strain evidence="1">IoA-00</strain>
    </source>
</reference>
<sequence>MSINEISGQSSFPDLTPEEQKVLHTIRRRKVELLQEINQLKDELNEVNSEIEAMDTEEGAKGLIKETPEDVAQFLYKGEGLNKTMIGDFLGEKNDFNEAVLKAFVELHDFTDLILVQALRQFLWSFRLPGEAQKIDRMMESFAQRYCQLNPDIFTNSDTCYVLSFAIIMLNTSLHNPSVKDKPSVEQFISMNRGINDGGDLPRELLVSLYDSIKTEPFKIPEDDGGRYKSWKRRWFILNDNCLYYFEFTTDKEPRGIIPLENIRVREVGDRNKSHCFELFSAGNEVIKACKTDSEGKVVEGKHTVYRMSASTEEEKEEWIKCIQQSISHNPFLRYVGCEEEEGSEERVSIDDIFDRVERLKRVSQYQNKRIKTLRKAPVNAIIIQEPSPTFPPRFPL</sequence>
<accession>A0A7R8CBE7</accession>
<proteinExistence type="predicted"/>
<dbReference type="Pfam" id="PF00169">
    <property type="entry name" value="PH"/>
    <property type="match status" value="1"/>
</dbReference>
<dbReference type="SMART" id="SM00222">
    <property type="entry name" value="Sec7"/>
    <property type="match status" value="1"/>
</dbReference>
<dbReference type="CDD" id="cd01252">
    <property type="entry name" value="PH_GRP1-like"/>
    <property type="match status" value="1"/>
</dbReference>
<dbReference type="Gene3D" id="1.10.1000.11">
    <property type="entry name" value="Arf Nucleotide-binding Site Opener,domain 2"/>
    <property type="match status" value="1"/>
</dbReference>
<gene>
    <name evidence="1" type="ORF">LSAA_1051</name>
</gene>
<dbReference type="PANTHER" id="PTHR10663">
    <property type="entry name" value="GUANYL-NUCLEOTIDE EXCHANGE FACTOR"/>
    <property type="match status" value="1"/>
</dbReference>
<name>A0A7R8CBE7_LEPSM</name>